<dbReference type="PROSITE" id="PS50011">
    <property type="entry name" value="PROTEIN_KINASE_DOM"/>
    <property type="match status" value="1"/>
</dbReference>
<dbReference type="Proteomes" id="UP000274131">
    <property type="component" value="Unassembled WGS sequence"/>
</dbReference>
<keyword evidence="5" id="KW-0067">ATP-binding</keyword>
<keyword evidence="3" id="KW-0547">Nucleotide-binding</keyword>
<dbReference type="GO" id="GO:0035556">
    <property type="term" value="P:intracellular signal transduction"/>
    <property type="evidence" value="ECO:0007669"/>
    <property type="project" value="TreeGrafter"/>
</dbReference>
<accession>A0A0N4VFW2</accession>
<name>A0A0N4VFW2_ENTVE</name>
<dbReference type="STRING" id="51028.A0A0N4VFW2"/>
<evidence type="ECO:0000256" key="6">
    <source>
        <dbReference type="SAM" id="MobiDB-lite"/>
    </source>
</evidence>
<dbReference type="InterPro" id="IPR000719">
    <property type="entry name" value="Prot_kinase_dom"/>
</dbReference>
<feature type="compositionally biased region" description="Polar residues" evidence="6">
    <location>
        <begin position="175"/>
        <end position="198"/>
    </location>
</feature>
<dbReference type="WBParaSite" id="EVEC_0000964201-mRNA-1">
    <property type="protein sequence ID" value="EVEC_0000964201-mRNA-1"/>
    <property type="gene ID" value="EVEC_0000964201"/>
</dbReference>
<dbReference type="Pfam" id="PF00069">
    <property type="entry name" value="Pkinase"/>
    <property type="match status" value="1"/>
</dbReference>
<feature type="compositionally biased region" description="Low complexity" evidence="6">
    <location>
        <begin position="350"/>
        <end position="363"/>
    </location>
</feature>
<proteinExistence type="predicted"/>
<keyword evidence="2" id="KW-0808">Transferase</keyword>
<feature type="compositionally biased region" description="Basic and acidic residues" evidence="6">
    <location>
        <begin position="380"/>
        <end position="393"/>
    </location>
</feature>
<dbReference type="GO" id="GO:0005524">
    <property type="term" value="F:ATP binding"/>
    <property type="evidence" value="ECO:0007669"/>
    <property type="project" value="UniProtKB-KW"/>
</dbReference>
<organism evidence="10">
    <name type="scientific">Enterobius vermicularis</name>
    <name type="common">Human pinworm</name>
    <dbReference type="NCBI Taxonomy" id="51028"/>
    <lineage>
        <taxon>Eukaryota</taxon>
        <taxon>Metazoa</taxon>
        <taxon>Ecdysozoa</taxon>
        <taxon>Nematoda</taxon>
        <taxon>Chromadorea</taxon>
        <taxon>Rhabditida</taxon>
        <taxon>Spirurina</taxon>
        <taxon>Oxyuridomorpha</taxon>
        <taxon>Oxyuroidea</taxon>
        <taxon>Oxyuridae</taxon>
        <taxon>Enterobius</taxon>
    </lineage>
</organism>
<dbReference type="OrthoDB" id="193931at2759"/>
<evidence type="ECO:0000256" key="2">
    <source>
        <dbReference type="ARBA" id="ARBA00022679"/>
    </source>
</evidence>
<feature type="domain" description="Protein kinase" evidence="7">
    <location>
        <begin position="1"/>
        <end position="78"/>
    </location>
</feature>
<evidence type="ECO:0000313" key="10">
    <source>
        <dbReference type="WBParaSite" id="EVEC_0000964201-mRNA-1"/>
    </source>
</evidence>
<dbReference type="SUPFAM" id="SSF56112">
    <property type="entry name" value="Protein kinase-like (PK-like)"/>
    <property type="match status" value="1"/>
</dbReference>
<feature type="region of interest" description="Disordered" evidence="6">
    <location>
        <begin position="161"/>
        <end position="207"/>
    </location>
</feature>
<reference evidence="10" key="1">
    <citation type="submission" date="2017-02" db="UniProtKB">
        <authorList>
            <consortium name="WormBaseParasite"/>
        </authorList>
    </citation>
    <scope>IDENTIFICATION</scope>
</reference>
<keyword evidence="1" id="KW-0723">Serine/threonine-protein kinase</keyword>
<keyword evidence="9" id="KW-1185">Reference proteome</keyword>
<evidence type="ECO:0000259" key="7">
    <source>
        <dbReference type="PROSITE" id="PS50011"/>
    </source>
</evidence>
<evidence type="ECO:0000256" key="4">
    <source>
        <dbReference type="ARBA" id="ARBA00022777"/>
    </source>
</evidence>
<feature type="region of interest" description="Disordered" evidence="6">
    <location>
        <begin position="301"/>
        <end position="320"/>
    </location>
</feature>
<evidence type="ECO:0000256" key="5">
    <source>
        <dbReference type="ARBA" id="ARBA00022840"/>
    </source>
</evidence>
<evidence type="ECO:0000313" key="8">
    <source>
        <dbReference type="EMBL" id="VDD94301.1"/>
    </source>
</evidence>
<dbReference type="PANTHER" id="PTHR24346">
    <property type="entry name" value="MAP/MICROTUBULE AFFINITY-REGULATING KINASE"/>
    <property type="match status" value="1"/>
</dbReference>
<dbReference type="AlphaFoldDB" id="A0A0N4VFW2"/>
<protein>
    <submittedName>
        <fullName evidence="10">Protein kinase domain-containing protein</fullName>
    </submittedName>
</protein>
<evidence type="ECO:0000256" key="1">
    <source>
        <dbReference type="ARBA" id="ARBA00022527"/>
    </source>
</evidence>
<feature type="region of interest" description="Disordered" evidence="6">
    <location>
        <begin position="350"/>
        <end position="399"/>
    </location>
</feature>
<feature type="compositionally biased region" description="Polar residues" evidence="6">
    <location>
        <begin position="364"/>
        <end position="379"/>
    </location>
</feature>
<dbReference type="Gene3D" id="1.10.510.10">
    <property type="entry name" value="Transferase(Phosphotransferase) domain 1"/>
    <property type="match status" value="1"/>
</dbReference>
<dbReference type="PANTHER" id="PTHR24346:SF82">
    <property type="entry name" value="KP78A-RELATED"/>
    <property type="match status" value="1"/>
</dbReference>
<dbReference type="EMBL" id="UXUI01009781">
    <property type="protein sequence ID" value="VDD94301.1"/>
    <property type="molecule type" value="Genomic_DNA"/>
</dbReference>
<reference evidence="8 9" key="2">
    <citation type="submission" date="2018-10" db="EMBL/GenBank/DDBJ databases">
        <authorList>
            <consortium name="Pathogen Informatics"/>
        </authorList>
    </citation>
    <scope>NUCLEOTIDE SEQUENCE [LARGE SCALE GENOMIC DNA]</scope>
</reference>
<evidence type="ECO:0000256" key="3">
    <source>
        <dbReference type="ARBA" id="ARBA00022741"/>
    </source>
</evidence>
<keyword evidence="4" id="KW-0418">Kinase</keyword>
<dbReference type="InterPro" id="IPR011009">
    <property type="entry name" value="Kinase-like_dom_sf"/>
</dbReference>
<dbReference type="GO" id="GO:0005737">
    <property type="term" value="C:cytoplasm"/>
    <property type="evidence" value="ECO:0007669"/>
    <property type="project" value="TreeGrafter"/>
</dbReference>
<dbReference type="GO" id="GO:0004674">
    <property type="term" value="F:protein serine/threonine kinase activity"/>
    <property type="evidence" value="ECO:0007669"/>
    <property type="project" value="UniProtKB-KW"/>
</dbReference>
<gene>
    <name evidence="8" type="ORF">EVEC_LOCUS9052</name>
</gene>
<evidence type="ECO:0000313" key="9">
    <source>
        <dbReference type="Proteomes" id="UP000274131"/>
    </source>
</evidence>
<sequence>MTRDERGKSIGVILYKLVCGDLPFNAPAYHDLRYRVTRCPFRVPFYLSTDCENLLRKMLHKNPKRRATIADIKSHPWMTKDPYAFNALRTLRRPVPDFLNPNDGIVTFMEKSLNISKEKVVEACQNNSRDDVQAWYTLLWELVYLKDVVKEQTKTAVITASGSGGTTTANSTANEQTSEISELNRGTSAVPNSWNVTSPGKLDEKVEGESVADHYGDVGEVSDGTRKLEMEETEVDDAKLDETVDSQAKISTGEHVLTRQSTTATITSLDEGFETDAHTSSATIDNSKELTTKTAALRAASLPREAPESGATGNVGANETSTATNASTVTAVAQTTTACSNSAAIATTTAVAETSESENSSTARPWSSQQPEVQYPSNIDTEHKDNGKPRDENSLQTEFTNRVERCGDIVEKYVGIRWQNYGFLPGKLKLSNATEQLDETAQFSGKTADAGEPSDVSVIESTAAPNTANTNIASLKKPYSPAGAPGLQKRISLSEDLEFQPHKLLNIKQSLYVEQQISDLPESELLKQAQRFRLVRQLQLKNRLSHARQQINQKHYGYIHLPPILPEEPACLPQSTFDTDERGGNVTDMS</sequence>